<dbReference type="GO" id="GO:0098552">
    <property type="term" value="C:side of membrane"/>
    <property type="evidence" value="ECO:0007669"/>
    <property type="project" value="UniProtKB-KW"/>
</dbReference>
<dbReference type="RefSeq" id="XP_064705248.1">
    <property type="nucleotide sequence ID" value="XM_064846895.1"/>
</dbReference>
<evidence type="ECO:0000256" key="14">
    <source>
        <dbReference type="ARBA" id="ARBA00023288"/>
    </source>
</evidence>
<dbReference type="EMBL" id="JAVRRD010000016">
    <property type="protein sequence ID" value="KAK5050748.1"/>
    <property type="molecule type" value="Genomic_DNA"/>
</dbReference>
<organism evidence="18 19">
    <name type="scientific">Exophiala bonariae</name>
    <dbReference type="NCBI Taxonomy" id="1690606"/>
    <lineage>
        <taxon>Eukaryota</taxon>
        <taxon>Fungi</taxon>
        <taxon>Dikarya</taxon>
        <taxon>Ascomycota</taxon>
        <taxon>Pezizomycotina</taxon>
        <taxon>Eurotiomycetes</taxon>
        <taxon>Chaetothyriomycetidae</taxon>
        <taxon>Chaetothyriales</taxon>
        <taxon>Herpotrichiellaceae</taxon>
        <taxon>Exophiala</taxon>
    </lineage>
</organism>
<feature type="chain" id="PRO_5043743117" description="CFEM domain-containing protein" evidence="16">
    <location>
        <begin position="21"/>
        <end position="175"/>
    </location>
</feature>
<evidence type="ECO:0000256" key="9">
    <source>
        <dbReference type="ARBA" id="ARBA00022729"/>
    </source>
</evidence>
<keyword evidence="5" id="KW-0964">Secreted</keyword>
<dbReference type="PROSITE" id="PS52012">
    <property type="entry name" value="CFEM"/>
    <property type="match status" value="1"/>
</dbReference>
<evidence type="ECO:0000313" key="18">
    <source>
        <dbReference type="EMBL" id="KAK5050748.1"/>
    </source>
</evidence>
<keyword evidence="6 15" id="KW-0349">Heme</keyword>
<dbReference type="GO" id="GO:0005886">
    <property type="term" value="C:plasma membrane"/>
    <property type="evidence" value="ECO:0007669"/>
    <property type="project" value="UniProtKB-SubCell"/>
</dbReference>
<evidence type="ECO:0000256" key="7">
    <source>
        <dbReference type="ARBA" id="ARBA00022622"/>
    </source>
</evidence>
<dbReference type="GO" id="GO:0005576">
    <property type="term" value="C:extracellular region"/>
    <property type="evidence" value="ECO:0007669"/>
    <property type="project" value="UniProtKB-SubCell"/>
</dbReference>
<keyword evidence="10 15" id="KW-0408">Iron</keyword>
<dbReference type="GeneID" id="89971494"/>
<feature type="disulfide bond" evidence="15">
    <location>
        <begin position="33"/>
        <end position="64"/>
    </location>
</feature>
<evidence type="ECO:0000256" key="1">
    <source>
        <dbReference type="ARBA" id="ARBA00004609"/>
    </source>
</evidence>
<evidence type="ECO:0000259" key="17">
    <source>
        <dbReference type="PROSITE" id="PS52012"/>
    </source>
</evidence>
<keyword evidence="8 15" id="KW-0479">Metal-binding</keyword>
<dbReference type="PANTHER" id="PTHR37928:SF2">
    <property type="entry name" value="GPI ANCHORED CFEM DOMAIN PROTEIN (AFU_ORTHOLOGUE AFUA_6G10580)"/>
    <property type="match status" value="1"/>
</dbReference>
<evidence type="ECO:0000256" key="2">
    <source>
        <dbReference type="ARBA" id="ARBA00004613"/>
    </source>
</evidence>
<dbReference type="Proteomes" id="UP001358417">
    <property type="component" value="Unassembled WGS sequence"/>
</dbReference>
<feature type="disulfide bond" evidence="15">
    <location>
        <begin position="43"/>
        <end position="50"/>
    </location>
</feature>
<comment type="caution">
    <text evidence="18">The sequence shown here is derived from an EMBL/GenBank/DDBJ whole genome shotgun (WGS) entry which is preliminary data.</text>
</comment>
<accession>A0AAV9N6X9</accession>
<sequence>MRFLSLASLGLVSLVQLVASQDLSTLPACAVTCALNAIGATGCSATDAHCVCSATSFLTTVQTCIGTACNATDVAATLAFAQQYCLSGGVTITLPTGGAVPATTVSPSSAPGSTVSASAAPPTVSATSTITSLSPASSGGSSAPPPAATFTGAANVLQQQWGVLGLLGLGVAAVI</sequence>
<dbReference type="AlphaFoldDB" id="A0AAV9N6X9"/>
<feature type="domain" description="CFEM" evidence="17">
    <location>
        <begin position="1"/>
        <end position="115"/>
    </location>
</feature>
<evidence type="ECO:0000256" key="11">
    <source>
        <dbReference type="ARBA" id="ARBA00023136"/>
    </source>
</evidence>
<dbReference type="GO" id="GO:0046872">
    <property type="term" value="F:metal ion binding"/>
    <property type="evidence" value="ECO:0007669"/>
    <property type="project" value="UniProtKB-UniRule"/>
</dbReference>
<dbReference type="SMART" id="SM00747">
    <property type="entry name" value="CFEM"/>
    <property type="match status" value="1"/>
</dbReference>
<keyword evidence="11" id="KW-0472">Membrane</keyword>
<keyword evidence="14" id="KW-0449">Lipoprotein</keyword>
<feature type="disulfide bond" evidence="15">
    <location>
        <begin position="52"/>
        <end position="85"/>
    </location>
</feature>
<proteinExistence type="inferred from homology"/>
<feature type="binding site" description="axial binding residue" evidence="15">
    <location>
        <position position="47"/>
    </location>
    <ligand>
        <name>heme</name>
        <dbReference type="ChEBI" id="CHEBI:30413"/>
    </ligand>
    <ligandPart>
        <name>Fe</name>
        <dbReference type="ChEBI" id="CHEBI:18248"/>
    </ligandPart>
</feature>
<evidence type="ECO:0000313" key="19">
    <source>
        <dbReference type="Proteomes" id="UP001358417"/>
    </source>
</evidence>
<gene>
    <name evidence="18" type="ORF">LTR84_003307</name>
</gene>
<keyword evidence="4" id="KW-1003">Cell membrane</keyword>
<evidence type="ECO:0000256" key="16">
    <source>
        <dbReference type="SAM" id="SignalP"/>
    </source>
</evidence>
<evidence type="ECO:0000256" key="8">
    <source>
        <dbReference type="ARBA" id="ARBA00022723"/>
    </source>
</evidence>
<keyword evidence="13" id="KW-0325">Glycoprotein</keyword>
<dbReference type="InterPro" id="IPR051735">
    <property type="entry name" value="CFEM_domain"/>
</dbReference>
<name>A0AAV9N6X9_9EURO</name>
<evidence type="ECO:0000256" key="4">
    <source>
        <dbReference type="ARBA" id="ARBA00022475"/>
    </source>
</evidence>
<evidence type="ECO:0000256" key="10">
    <source>
        <dbReference type="ARBA" id="ARBA00023004"/>
    </source>
</evidence>
<evidence type="ECO:0000256" key="12">
    <source>
        <dbReference type="ARBA" id="ARBA00023157"/>
    </source>
</evidence>
<dbReference type="Pfam" id="PF05730">
    <property type="entry name" value="CFEM"/>
    <property type="match status" value="1"/>
</dbReference>
<comment type="subcellular location">
    <subcellularLocation>
        <location evidence="1">Cell membrane</location>
        <topology evidence="1">Lipid-anchor</topology>
        <topology evidence="1">GPI-anchor</topology>
    </subcellularLocation>
    <subcellularLocation>
        <location evidence="2">Secreted</location>
    </subcellularLocation>
</comment>
<keyword evidence="9 16" id="KW-0732">Signal</keyword>
<comment type="similarity">
    <text evidence="3">Belongs to the RBT5 family.</text>
</comment>
<keyword evidence="7" id="KW-0336">GPI-anchor</keyword>
<keyword evidence="19" id="KW-1185">Reference proteome</keyword>
<dbReference type="InterPro" id="IPR008427">
    <property type="entry name" value="Extracellular_membr_CFEM_dom"/>
</dbReference>
<protein>
    <recommendedName>
        <fullName evidence="17">CFEM domain-containing protein</fullName>
    </recommendedName>
</protein>
<evidence type="ECO:0000256" key="6">
    <source>
        <dbReference type="ARBA" id="ARBA00022617"/>
    </source>
</evidence>
<evidence type="ECO:0000256" key="3">
    <source>
        <dbReference type="ARBA" id="ARBA00010031"/>
    </source>
</evidence>
<dbReference type="PANTHER" id="PTHR37928">
    <property type="entry name" value="CFEM DOMAIN PROTEIN (AFU_ORTHOLOGUE AFUA_6G14090)"/>
    <property type="match status" value="1"/>
</dbReference>
<evidence type="ECO:0000256" key="13">
    <source>
        <dbReference type="ARBA" id="ARBA00023180"/>
    </source>
</evidence>
<feature type="disulfide bond" evidence="15">
    <location>
        <begin position="29"/>
        <end position="69"/>
    </location>
</feature>
<evidence type="ECO:0000256" key="15">
    <source>
        <dbReference type="PROSITE-ProRule" id="PRU01356"/>
    </source>
</evidence>
<reference evidence="18 19" key="1">
    <citation type="submission" date="2023-08" db="EMBL/GenBank/DDBJ databases">
        <title>Black Yeasts Isolated from many extreme environments.</title>
        <authorList>
            <person name="Coleine C."/>
            <person name="Stajich J.E."/>
            <person name="Selbmann L."/>
        </authorList>
    </citation>
    <scope>NUCLEOTIDE SEQUENCE [LARGE SCALE GENOMIC DNA]</scope>
    <source>
        <strain evidence="18 19">CCFEE 5792</strain>
    </source>
</reference>
<evidence type="ECO:0000256" key="5">
    <source>
        <dbReference type="ARBA" id="ARBA00022525"/>
    </source>
</evidence>
<keyword evidence="12 15" id="KW-1015">Disulfide bond</keyword>
<feature type="signal peptide" evidence="16">
    <location>
        <begin position="1"/>
        <end position="20"/>
    </location>
</feature>